<evidence type="ECO:0000259" key="1">
    <source>
        <dbReference type="PROSITE" id="PS51192"/>
    </source>
</evidence>
<dbReference type="AlphaFoldDB" id="A0A1D9GJS2"/>
<gene>
    <name evidence="2" type="ORF">BKP64_06335</name>
</gene>
<sequence length="624" mass="69192">MTISADKHREQLRHVLDTKSFPHQRFAAKNAFAALDIDCRTVIVAAEMQSGKSGVALSLACFQRDSLTDEQITDRKLLKDTLYLLTMPDTALLSQASDDLKPCHNAVVSNLTHFENDILSKFSHTKPKLIIVDECHYGSSEKAVRYEKLFSYIEEKNPECSVIFISATPLSALLAAENEAILRRNLKTKLVFHKASSDYHGIRQMMSNGQVIGLGGREKNIMNKSEARERFFDKIKSHGSSGWALMRVPSGSAMNAKELLIKNGFDSSDIYIIGRSLSGVPDHELIDIDDFKVEYEQAMLFGRKLVAVTVAGVRAGINFGQEMKENLIASWDSTVSSIAAIVQANIGRACGYHANKSALHFTNKHGVKAYADIVDFLEANCSTHATDDLNGLREEFERICGAHEIRGLDVGARVNSGASKVPAKAFDYKAYETDSYLVVPAHLHEDFCFTKYTDDPELLDAIATIRNVLIKDNFSVGRHSLPQKSNVIASWVNGDTFDNPEKAIAGGPAFQRVSNLIVSLDKELHVRFNDVIPAGGGIDPAKNRIAAYIFSVYNKSSRQVDKKVMTQADVNDVASAFDVDPDDTIIVLFKRGDENQELTNQYINEMLEKASKSKIVEANKFQRI</sequence>
<dbReference type="Gene3D" id="3.40.50.300">
    <property type="entry name" value="P-loop containing nucleotide triphosphate hydrolases"/>
    <property type="match status" value="1"/>
</dbReference>
<accession>A0A1D9GJS2</accession>
<reference evidence="2 3" key="1">
    <citation type="submission" date="2016-10" db="EMBL/GenBank/DDBJ databases">
        <title>Marinobacter salinus sp. nov., a moderately halophilic bacterium isolated from a tidal flat environment.</title>
        <authorList>
            <person name="Park S.-J."/>
        </authorList>
    </citation>
    <scope>NUCLEOTIDE SEQUENCE [LARGE SCALE GENOMIC DNA]</scope>
    <source>
        <strain evidence="2 3">Hb8</strain>
    </source>
</reference>
<dbReference type="Proteomes" id="UP000177445">
    <property type="component" value="Chromosome"/>
</dbReference>
<dbReference type="InterPro" id="IPR027417">
    <property type="entry name" value="P-loop_NTPase"/>
</dbReference>
<dbReference type="SUPFAM" id="SSF52540">
    <property type="entry name" value="P-loop containing nucleoside triphosphate hydrolases"/>
    <property type="match status" value="1"/>
</dbReference>
<dbReference type="EMBL" id="CP017715">
    <property type="protein sequence ID" value="AOY87821.1"/>
    <property type="molecule type" value="Genomic_DNA"/>
</dbReference>
<dbReference type="OrthoDB" id="1388980at2"/>
<evidence type="ECO:0000313" key="2">
    <source>
        <dbReference type="EMBL" id="AOY87821.1"/>
    </source>
</evidence>
<feature type="domain" description="Helicase ATP-binding" evidence="1">
    <location>
        <begin position="33"/>
        <end position="187"/>
    </location>
</feature>
<name>A0A1D9GJS2_9GAMM</name>
<dbReference type="InterPro" id="IPR014001">
    <property type="entry name" value="Helicase_ATP-bd"/>
</dbReference>
<proteinExistence type="predicted"/>
<dbReference type="KEGG" id="msq:BKP64_06335"/>
<keyword evidence="3" id="KW-1185">Reference proteome</keyword>
<protein>
    <recommendedName>
        <fullName evidence="1">Helicase ATP-binding domain-containing protein</fullName>
    </recommendedName>
</protein>
<dbReference type="PROSITE" id="PS51192">
    <property type="entry name" value="HELICASE_ATP_BIND_1"/>
    <property type="match status" value="1"/>
</dbReference>
<organism evidence="2 3">
    <name type="scientific">Marinobacter salinus</name>
    <dbReference type="NCBI Taxonomy" id="1874317"/>
    <lineage>
        <taxon>Bacteria</taxon>
        <taxon>Pseudomonadati</taxon>
        <taxon>Pseudomonadota</taxon>
        <taxon>Gammaproteobacteria</taxon>
        <taxon>Pseudomonadales</taxon>
        <taxon>Marinobacteraceae</taxon>
        <taxon>Marinobacter</taxon>
    </lineage>
</organism>
<dbReference type="RefSeq" id="WP_070967461.1">
    <property type="nucleotide sequence ID" value="NZ_CP017715.1"/>
</dbReference>
<evidence type="ECO:0000313" key="3">
    <source>
        <dbReference type="Proteomes" id="UP000177445"/>
    </source>
</evidence>
<dbReference type="STRING" id="1874317.BKP64_06335"/>